<protein>
    <submittedName>
        <fullName evidence="1">Uncharacterized protein</fullName>
    </submittedName>
</protein>
<reference evidence="1 2" key="1">
    <citation type="submission" date="2017-09" db="EMBL/GenBank/DDBJ databases">
        <title>Depth-based differentiation of microbial function through sediment-hosted aquifers and enrichment of novel symbionts in the deep terrestrial subsurface.</title>
        <authorList>
            <person name="Probst A.J."/>
            <person name="Ladd B."/>
            <person name="Jarett J.K."/>
            <person name="Geller-Mcgrath D.E."/>
            <person name="Sieber C.M."/>
            <person name="Emerson J.B."/>
            <person name="Anantharaman K."/>
            <person name="Thomas B.C."/>
            <person name="Malmstrom R."/>
            <person name="Stieglmeier M."/>
            <person name="Klingl A."/>
            <person name="Woyke T."/>
            <person name="Ryan C.M."/>
            <person name="Banfield J.F."/>
        </authorList>
    </citation>
    <scope>NUCLEOTIDE SEQUENCE [LARGE SCALE GENOMIC DNA]</scope>
    <source>
        <strain evidence="1">CG_4_10_14_3_um_filter_34_13</strain>
    </source>
</reference>
<comment type="caution">
    <text evidence="1">The sequence shown here is derived from an EMBL/GenBank/DDBJ whole genome shotgun (WGS) entry which is preliminary data.</text>
</comment>
<evidence type="ECO:0000313" key="2">
    <source>
        <dbReference type="Proteomes" id="UP000230646"/>
    </source>
</evidence>
<dbReference type="EMBL" id="PFKO01000349">
    <property type="protein sequence ID" value="PIY31350.1"/>
    <property type="molecule type" value="Genomic_DNA"/>
</dbReference>
<proteinExistence type="predicted"/>
<organism evidence="1 2">
    <name type="scientific">Candidatus Infernicultor aquiphilus</name>
    <dbReference type="NCBI Taxonomy" id="1805029"/>
    <lineage>
        <taxon>Bacteria</taxon>
        <taxon>Pseudomonadati</taxon>
        <taxon>Atribacterota</taxon>
        <taxon>Candidatus Phoenicimicrobiia</taxon>
        <taxon>Candidatus Pheonicimicrobiales</taxon>
        <taxon>Candidatus Phoenicimicrobiaceae</taxon>
        <taxon>Candidatus Infernicultor</taxon>
    </lineage>
</organism>
<gene>
    <name evidence="1" type="ORF">COZ07_09605</name>
</gene>
<name>A0A2M7PL50_9BACT</name>
<dbReference type="Proteomes" id="UP000230646">
    <property type="component" value="Unassembled WGS sequence"/>
</dbReference>
<sequence length="73" mass="8393">MQVIRALFDGSEIKPIEPIKTKKKTEVLVIFPDEIEKFALEEARRLLRGSGKGERLTEKLLKSRAEDIKIEGR</sequence>
<dbReference type="RefSeq" id="WP_406608393.1">
    <property type="nucleotide sequence ID" value="NZ_PFKO01000349.1"/>
</dbReference>
<evidence type="ECO:0000313" key="1">
    <source>
        <dbReference type="EMBL" id="PIY31350.1"/>
    </source>
</evidence>
<dbReference type="AlphaFoldDB" id="A0A2M7PL50"/>
<accession>A0A2M7PL50</accession>